<organism evidence="7 8">
    <name type="scientific">Cohnella rhizosphaerae</name>
    <dbReference type="NCBI Taxonomy" id="1457232"/>
    <lineage>
        <taxon>Bacteria</taxon>
        <taxon>Bacillati</taxon>
        <taxon>Bacillota</taxon>
        <taxon>Bacilli</taxon>
        <taxon>Bacillales</taxon>
        <taxon>Paenibacillaceae</taxon>
        <taxon>Cohnella</taxon>
    </lineage>
</organism>
<evidence type="ECO:0000259" key="6">
    <source>
        <dbReference type="Pfam" id="PF07602"/>
    </source>
</evidence>
<dbReference type="InterPro" id="IPR007742">
    <property type="entry name" value="NosD_dom"/>
</dbReference>
<evidence type="ECO:0000256" key="3">
    <source>
        <dbReference type="ARBA" id="ARBA00022729"/>
    </source>
</evidence>
<dbReference type="GO" id="GO:0016837">
    <property type="term" value="F:carbon-oxygen lyase activity, acting on polysaccharides"/>
    <property type="evidence" value="ECO:0007669"/>
    <property type="project" value="TreeGrafter"/>
</dbReference>
<dbReference type="InterPro" id="IPR011050">
    <property type="entry name" value="Pectin_lyase_fold/virulence"/>
</dbReference>
<reference evidence="7" key="1">
    <citation type="submission" date="2022-10" db="EMBL/GenBank/DDBJ databases">
        <title>Comparative genomic analysis of Cohnella hashimotonis sp. nov., isolated from the International Space Station.</title>
        <authorList>
            <person name="Simpson A."/>
            <person name="Venkateswaran K."/>
        </authorList>
    </citation>
    <scope>NUCLEOTIDE SEQUENCE</scope>
    <source>
        <strain evidence="7">DSM 28161</strain>
    </source>
</reference>
<keyword evidence="2" id="KW-0964">Secreted</keyword>
<dbReference type="Pfam" id="PF05048">
    <property type="entry name" value="NosD"/>
    <property type="match status" value="1"/>
</dbReference>
<dbReference type="InterPro" id="IPR011459">
    <property type="entry name" value="DUF1565"/>
</dbReference>
<dbReference type="AlphaFoldDB" id="A0A9X4QXI6"/>
<evidence type="ECO:0000256" key="4">
    <source>
        <dbReference type="SAM" id="SignalP"/>
    </source>
</evidence>
<evidence type="ECO:0000313" key="7">
    <source>
        <dbReference type="EMBL" id="MDG0813537.1"/>
    </source>
</evidence>
<dbReference type="InterPro" id="IPR022441">
    <property type="entry name" value="Para_beta_helix_rpt-2"/>
</dbReference>
<name>A0A9X4QXI6_9BACL</name>
<dbReference type="SUPFAM" id="SSF51126">
    <property type="entry name" value="Pectin lyase-like"/>
    <property type="match status" value="1"/>
</dbReference>
<comment type="caution">
    <text evidence="7">The sequence shown here is derived from an EMBL/GenBank/DDBJ whole genome shotgun (WGS) entry which is preliminary data.</text>
</comment>
<feature type="signal peptide" evidence="4">
    <location>
        <begin position="1"/>
        <end position="25"/>
    </location>
</feature>
<dbReference type="Gene3D" id="2.160.20.10">
    <property type="entry name" value="Single-stranded right-handed beta-helix, Pectin lyase-like"/>
    <property type="match status" value="2"/>
</dbReference>
<gene>
    <name evidence="7" type="ORF">OMP40_32785</name>
</gene>
<dbReference type="InterPro" id="IPR006626">
    <property type="entry name" value="PbH1"/>
</dbReference>
<comment type="subcellular location">
    <subcellularLocation>
        <location evidence="1">Secreted</location>
    </subcellularLocation>
</comment>
<keyword evidence="8" id="KW-1185">Reference proteome</keyword>
<dbReference type="SMART" id="SM00710">
    <property type="entry name" value="PbH1"/>
    <property type="match status" value="5"/>
</dbReference>
<dbReference type="RefSeq" id="WP_277537533.1">
    <property type="nucleotide sequence ID" value="NZ_JAPDIA010000008.1"/>
</dbReference>
<evidence type="ECO:0000313" key="8">
    <source>
        <dbReference type="Proteomes" id="UP001153404"/>
    </source>
</evidence>
<accession>A0A9X4QXI6</accession>
<dbReference type="Pfam" id="PF07602">
    <property type="entry name" value="DUF1565"/>
    <property type="match status" value="1"/>
</dbReference>
<sequence length="357" mass="38423">MNKRSANYLCRALVFYLMLSLFAPAGRFEAAAAGTGDTGTSVAGSVYYLAANGNDQNAGTQSEPFGTITYASGKLRPGDTLIVGPGTYPGYLLINGQGKADPSSPAIEVRGDGTGEAIIQGGERSYAAYILSSRNIHLSDLTFTYANSGTTGVALYMHDSIDVGVNDSVFSDASVGVYVREGTDRFTISNSSFSNIRSDNGAITLYNAKNGQVYNNTMTGNYYGIQLIAQTTAGNTLYNNSLYNNDYDMYVRGDLNGTPTSNRFVNNIFGAAIKEPGTFLDQNTLDYNLYNTQSPTLTRILADSPTLSLAPLQAKNQERHGIIGEAQLANPGAGDFRIQEGERSDRSGHRFLLFHRR</sequence>
<evidence type="ECO:0000259" key="5">
    <source>
        <dbReference type="Pfam" id="PF05048"/>
    </source>
</evidence>
<proteinExistence type="predicted"/>
<evidence type="ECO:0000256" key="1">
    <source>
        <dbReference type="ARBA" id="ARBA00004613"/>
    </source>
</evidence>
<feature type="domain" description="DUF1565" evidence="6">
    <location>
        <begin position="52"/>
        <end position="88"/>
    </location>
</feature>
<dbReference type="PANTHER" id="PTHR40088:SF2">
    <property type="entry name" value="SECRETED SUGAR HYDROLASE"/>
    <property type="match status" value="1"/>
</dbReference>
<dbReference type="NCBIfam" id="TIGR03804">
    <property type="entry name" value="para_beta_helix"/>
    <property type="match status" value="1"/>
</dbReference>
<protein>
    <submittedName>
        <fullName evidence="7">Right-handed parallel beta-helix repeat-containing protein</fullName>
    </submittedName>
</protein>
<dbReference type="PANTHER" id="PTHR40088">
    <property type="entry name" value="PECTATE LYASE (EUROFUNG)"/>
    <property type="match status" value="1"/>
</dbReference>
<dbReference type="InterPro" id="IPR012334">
    <property type="entry name" value="Pectin_lyas_fold"/>
</dbReference>
<dbReference type="Proteomes" id="UP001153404">
    <property type="component" value="Unassembled WGS sequence"/>
</dbReference>
<evidence type="ECO:0000256" key="2">
    <source>
        <dbReference type="ARBA" id="ARBA00022525"/>
    </source>
</evidence>
<feature type="chain" id="PRO_5040729455" evidence="4">
    <location>
        <begin position="26"/>
        <end position="357"/>
    </location>
</feature>
<feature type="domain" description="Periplasmic copper-binding protein NosD beta helix" evidence="5">
    <location>
        <begin position="124"/>
        <end position="273"/>
    </location>
</feature>
<keyword evidence="3 4" id="KW-0732">Signal</keyword>
<dbReference type="GO" id="GO:0005576">
    <property type="term" value="C:extracellular region"/>
    <property type="evidence" value="ECO:0007669"/>
    <property type="project" value="UniProtKB-SubCell"/>
</dbReference>
<dbReference type="EMBL" id="JAPDIA010000008">
    <property type="protein sequence ID" value="MDG0813537.1"/>
    <property type="molecule type" value="Genomic_DNA"/>
</dbReference>
<dbReference type="InterPro" id="IPR052052">
    <property type="entry name" value="Polysaccharide_Lyase_9"/>
</dbReference>